<gene>
    <name evidence="2" type="ORF">E0485_08605</name>
</gene>
<proteinExistence type="predicted"/>
<evidence type="ECO:0000256" key="1">
    <source>
        <dbReference type="SAM" id="Phobius"/>
    </source>
</evidence>
<accession>A0A4R4EDV7</accession>
<feature type="transmembrane region" description="Helical" evidence="1">
    <location>
        <begin position="12"/>
        <end position="31"/>
    </location>
</feature>
<name>A0A4R4EDV7_9BACL</name>
<comment type="caution">
    <text evidence="2">The sequence shown here is derived from an EMBL/GenBank/DDBJ whole genome shotgun (WGS) entry which is preliminary data.</text>
</comment>
<evidence type="ECO:0000313" key="3">
    <source>
        <dbReference type="Proteomes" id="UP000295418"/>
    </source>
</evidence>
<sequence length="198" mass="21428">MTNSQFVRSFAMLGIIGFVVTVASVIINIVTDSTSLVGNYLNMFGLIFVVFGVMAAYLSQKEDLGVFGFVSFVIVLIGFIWSISIVAVHSFAFSVINDLGPSMKINELISTEMPSPIKEALITSSIVGAVGSLLFGLVISFKGTIMRWPGLLLILAAVGSALEFVDQLFSFLGFILSLIAVLWMSIKVWTQGIRLKQS</sequence>
<keyword evidence="1" id="KW-0472">Membrane</keyword>
<feature type="transmembrane region" description="Helical" evidence="1">
    <location>
        <begin position="171"/>
        <end position="190"/>
    </location>
</feature>
<dbReference type="OrthoDB" id="9952335at2"/>
<dbReference type="AlphaFoldDB" id="A0A4R4EDV7"/>
<keyword evidence="1" id="KW-0812">Transmembrane</keyword>
<dbReference type="Proteomes" id="UP000295418">
    <property type="component" value="Unassembled WGS sequence"/>
</dbReference>
<evidence type="ECO:0000313" key="2">
    <source>
        <dbReference type="EMBL" id="TCZ78176.1"/>
    </source>
</evidence>
<organism evidence="2 3">
    <name type="scientific">Paenibacillus albiflavus</name>
    <dbReference type="NCBI Taxonomy" id="2545760"/>
    <lineage>
        <taxon>Bacteria</taxon>
        <taxon>Bacillati</taxon>
        <taxon>Bacillota</taxon>
        <taxon>Bacilli</taxon>
        <taxon>Bacillales</taxon>
        <taxon>Paenibacillaceae</taxon>
        <taxon>Paenibacillus</taxon>
    </lineage>
</organism>
<keyword evidence="1" id="KW-1133">Transmembrane helix</keyword>
<protein>
    <submittedName>
        <fullName evidence="2">Uncharacterized protein</fullName>
    </submittedName>
</protein>
<reference evidence="2 3" key="1">
    <citation type="submission" date="2019-03" db="EMBL/GenBank/DDBJ databases">
        <authorList>
            <person name="Kim M.K.M."/>
        </authorList>
    </citation>
    <scope>NUCLEOTIDE SEQUENCE [LARGE SCALE GENOMIC DNA]</scope>
    <source>
        <strain evidence="2 3">18JY21-1</strain>
    </source>
</reference>
<dbReference type="EMBL" id="SKFG01000006">
    <property type="protein sequence ID" value="TCZ78176.1"/>
    <property type="molecule type" value="Genomic_DNA"/>
</dbReference>
<feature type="transmembrane region" description="Helical" evidence="1">
    <location>
        <begin position="148"/>
        <end position="165"/>
    </location>
</feature>
<dbReference type="RefSeq" id="WP_132417596.1">
    <property type="nucleotide sequence ID" value="NZ_SKFG01000006.1"/>
</dbReference>
<feature type="transmembrane region" description="Helical" evidence="1">
    <location>
        <begin position="66"/>
        <end position="93"/>
    </location>
</feature>
<feature type="transmembrane region" description="Helical" evidence="1">
    <location>
        <begin position="120"/>
        <end position="141"/>
    </location>
</feature>
<feature type="transmembrane region" description="Helical" evidence="1">
    <location>
        <begin position="37"/>
        <end position="59"/>
    </location>
</feature>
<keyword evidence="3" id="KW-1185">Reference proteome</keyword>